<evidence type="ECO:0000256" key="5">
    <source>
        <dbReference type="ARBA" id="ARBA00023163"/>
    </source>
</evidence>
<dbReference type="GO" id="GO:0016987">
    <property type="term" value="F:sigma factor activity"/>
    <property type="evidence" value="ECO:0007669"/>
    <property type="project" value="UniProtKB-KW"/>
</dbReference>
<dbReference type="InterPro" id="IPR013324">
    <property type="entry name" value="RNA_pol_sigma_r3/r4-like"/>
</dbReference>
<evidence type="ECO:0000259" key="7">
    <source>
        <dbReference type="Pfam" id="PF08281"/>
    </source>
</evidence>
<dbReference type="KEGG" id="ttu:TERTU_2885"/>
<dbReference type="InterPro" id="IPR014284">
    <property type="entry name" value="RNA_pol_sigma-70_dom"/>
</dbReference>
<keyword evidence="4" id="KW-0238">DNA-binding</keyword>
<dbReference type="GO" id="GO:0003677">
    <property type="term" value="F:DNA binding"/>
    <property type="evidence" value="ECO:0007669"/>
    <property type="project" value="UniProtKB-KW"/>
</dbReference>
<sequence>MLAQAAANTKYLSLVERRAPMEFDKQLIVRLQAYIARRISDHSEQDDVLQETLARVIARVRYYHLDAAAIEPYAYRVAANLMIDQNRKSLRAAASLVAESCIGELESLQEPDNNPEKIAVAEQELSIYRGVIQSMPKKRREVFTLVRVKQYSYREVSVAMGLSTKAVEKHMSRAIADLVKARRKLECQKSDNGALTRVKISQ</sequence>
<proteinExistence type="inferred from homology"/>
<dbReference type="SUPFAM" id="SSF88659">
    <property type="entry name" value="Sigma3 and sigma4 domains of RNA polymerase sigma factors"/>
    <property type="match status" value="1"/>
</dbReference>
<evidence type="ECO:0000313" key="8">
    <source>
        <dbReference type="EMBL" id="ACR11741.1"/>
    </source>
</evidence>
<evidence type="ECO:0000256" key="1">
    <source>
        <dbReference type="ARBA" id="ARBA00010641"/>
    </source>
</evidence>
<dbReference type="Pfam" id="PF08281">
    <property type="entry name" value="Sigma70_r4_2"/>
    <property type="match status" value="1"/>
</dbReference>
<feature type="domain" description="RNA polymerase sigma-70 region 2" evidence="6">
    <location>
        <begin position="31"/>
        <end position="89"/>
    </location>
</feature>
<dbReference type="NCBIfam" id="TIGR02937">
    <property type="entry name" value="sigma70-ECF"/>
    <property type="match status" value="1"/>
</dbReference>
<evidence type="ECO:0000256" key="4">
    <source>
        <dbReference type="ARBA" id="ARBA00023125"/>
    </source>
</evidence>
<dbReference type="InterPro" id="IPR039425">
    <property type="entry name" value="RNA_pol_sigma-70-like"/>
</dbReference>
<dbReference type="PANTHER" id="PTHR43133:SF8">
    <property type="entry name" value="RNA POLYMERASE SIGMA FACTOR HI_1459-RELATED"/>
    <property type="match status" value="1"/>
</dbReference>
<dbReference type="eggNOG" id="COG1595">
    <property type="taxonomic scope" value="Bacteria"/>
</dbReference>
<keyword evidence="2" id="KW-0805">Transcription regulation</keyword>
<evidence type="ECO:0000256" key="3">
    <source>
        <dbReference type="ARBA" id="ARBA00023082"/>
    </source>
</evidence>
<dbReference type="Gene3D" id="1.10.10.10">
    <property type="entry name" value="Winged helix-like DNA-binding domain superfamily/Winged helix DNA-binding domain"/>
    <property type="match status" value="1"/>
</dbReference>
<name>C5BNA1_TERTT</name>
<comment type="similarity">
    <text evidence="1">Belongs to the sigma-70 factor family. ECF subfamily.</text>
</comment>
<dbReference type="AlphaFoldDB" id="C5BNA1"/>
<dbReference type="Gene3D" id="1.10.1740.10">
    <property type="match status" value="1"/>
</dbReference>
<keyword evidence="5" id="KW-0804">Transcription</keyword>
<keyword evidence="3" id="KW-0731">Sigma factor</keyword>
<dbReference type="SUPFAM" id="SSF88946">
    <property type="entry name" value="Sigma2 domain of RNA polymerase sigma factors"/>
    <property type="match status" value="1"/>
</dbReference>
<evidence type="ECO:0000256" key="2">
    <source>
        <dbReference type="ARBA" id="ARBA00023015"/>
    </source>
</evidence>
<dbReference type="STRING" id="377629.TERTU_2885"/>
<dbReference type="GO" id="GO:0006352">
    <property type="term" value="P:DNA-templated transcription initiation"/>
    <property type="evidence" value="ECO:0007669"/>
    <property type="project" value="InterPro"/>
</dbReference>
<gene>
    <name evidence="8" type="ordered locus">TERTU_2885</name>
</gene>
<dbReference type="InterPro" id="IPR036388">
    <property type="entry name" value="WH-like_DNA-bd_sf"/>
</dbReference>
<reference evidence="8 9" key="1">
    <citation type="journal article" date="2009" name="PLoS ONE">
        <title>The complete genome of Teredinibacter turnerae T7901: an intracellular endosymbiont of marine wood-boring bivalves (shipworms).</title>
        <authorList>
            <person name="Yang J.C."/>
            <person name="Madupu R."/>
            <person name="Durkin A.S."/>
            <person name="Ekborg N.A."/>
            <person name="Pedamallu C.S."/>
            <person name="Hostetler J.B."/>
            <person name="Radune D."/>
            <person name="Toms B.S."/>
            <person name="Henrissat B."/>
            <person name="Coutinho P.M."/>
            <person name="Schwarz S."/>
            <person name="Field L."/>
            <person name="Trindade-Silva A.E."/>
            <person name="Soares C.A.G."/>
            <person name="Elshahawi S."/>
            <person name="Hanora A."/>
            <person name="Schmidt E.W."/>
            <person name="Haygood M.G."/>
            <person name="Posfai J."/>
            <person name="Benner J."/>
            <person name="Madinger C."/>
            <person name="Nove J."/>
            <person name="Anton B."/>
            <person name="Chaudhary K."/>
            <person name="Foster J."/>
            <person name="Holman A."/>
            <person name="Kumar S."/>
            <person name="Lessard P.A."/>
            <person name="Luyten Y.A."/>
            <person name="Slatko B."/>
            <person name="Wood N."/>
            <person name="Wu B."/>
            <person name="Teplitski M."/>
            <person name="Mougous J.D."/>
            <person name="Ward N."/>
            <person name="Eisen J.A."/>
            <person name="Badger J.H."/>
            <person name="Distel D.L."/>
        </authorList>
    </citation>
    <scope>NUCLEOTIDE SEQUENCE [LARGE SCALE GENOMIC DNA]</scope>
    <source>
        <strain evidence="9">ATCC 39867 / T7901</strain>
    </source>
</reference>
<evidence type="ECO:0000313" key="9">
    <source>
        <dbReference type="Proteomes" id="UP000009080"/>
    </source>
</evidence>
<dbReference type="Pfam" id="PF04542">
    <property type="entry name" value="Sigma70_r2"/>
    <property type="match status" value="1"/>
</dbReference>
<dbReference type="InterPro" id="IPR013325">
    <property type="entry name" value="RNA_pol_sigma_r2"/>
</dbReference>
<evidence type="ECO:0000259" key="6">
    <source>
        <dbReference type="Pfam" id="PF04542"/>
    </source>
</evidence>
<dbReference type="HOGENOM" id="CLU_047691_12_2_6"/>
<dbReference type="InterPro" id="IPR013249">
    <property type="entry name" value="RNA_pol_sigma70_r4_t2"/>
</dbReference>
<keyword evidence="9" id="KW-1185">Reference proteome</keyword>
<dbReference type="Proteomes" id="UP000009080">
    <property type="component" value="Chromosome"/>
</dbReference>
<feature type="domain" description="RNA polymerase sigma factor 70 region 4 type 2" evidence="7">
    <location>
        <begin position="131"/>
        <end position="178"/>
    </location>
</feature>
<dbReference type="InterPro" id="IPR007627">
    <property type="entry name" value="RNA_pol_sigma70_r2"/>
</dbReference>
<protein>
    <submittedName>
        <fullName evidence="8">RNA polymerase sigma factor, sigma-70 family</fullName>
    </submittedName>
</protein>
<dbReference type="PANTHER" id="PTHR43133">
    <property type="entry name" value="RNA POLYMERASE ECF-TYPE SIGMA FACTO"/>
    <property type="match status" value="1"/>
</dbReference>
<dbReference type="OrthoDB" id="9784272at2"/>
<organism evidence="8 9">
    <name type="scientific">Teredinibacter turnerae (strain ATCC 39867 / T7901)</name>
    <dbReference type="NCBI Taxonomy" id="377629"/>
    <lineage>
        <taxon>Bacteria</taxon>
        <taxon>Pseudomonadati</taxon>
        <taxon>Pseudomonadota</taxon>
        <taxon>Gammaproteobacteria</taxon>
        <taxon>Cellvibrionales</taxon>
        <taxon>Cellvibrionaceae</taxon>
        <taxon>Teredinibacter</taxon>
    </lineage>
</organism>
<accession>C5BNA1</accession>
<dbReference type="EMBL" id="CP001614">
    <property type="protein sequence ID" value="ACR11741.1"/>
    <property type="molecule type" value="Genomic_DNA"/>
</dbReference>